<dbReference type="EMBL" id="MN284894">
    <property type="protein sequence ID" value="QFP94784.1"/>
    <property type="molecule type" value="Genomic_DNA"/>
</dbReference>
<protein>
    <submittedName>
        <fullName evidence="1">Uncharacterized protein</fullName>
    </submittedName>
</protein>
<evidence type="ECO:0000313" key="1">
    <source>
        <dbReference type="EMBL" id="QFP94784.1"/>
    </source>
</evidence>
<accession>A0A5P8D6Y4</accession>
<name>A0A5P8D6Y4_9CAUD</name>
<evidence type="ECO:0000313" key="2">
    <source>
        <dbReference type="Proteomes" id="UP000327127"/>
    </source>
</evidence>
<gene>
    <name evidence="1" type="primary">83</name>
    <name evidence="1" type="ORF">SEA_FABIAN_83</name>
</gene>
<reference evidence="1 2" key="1">
    <citation type="submission" date="2019-08" db="EMBL/GenBank/DDBJ databases">
        <authorList>
            <person name="Affambi K."/>
            <person name="Bustamante E.A."/>
            <person name="Evans C."/>
            <person name="Mendpara S.B."/>
            <person name="Nengel A.M."/>
            <person name="Rozario P.R."/>
            <person name="Snider M."/>
            <person name="Tchounkeu N.-D."/>
            <person name="Vyas K."/>
            <person name="Erill I."/>
            <person name="Caruso S.M."/>
            <person name="Garlena R.A."/>
            <person name="Russell D.A."/>
            <person name="Pope W.H."/>
            <person name="Jacobs-Sera D."/>
            <person name="Hatfull G.F."/>
        </authorList>
    </citation>
    <scope>NUCLEOTIDE SEQUENCE [LARGE SCALE GENOMIC DNA]</scope>
</reference>
<sequence>MAKYLTTYSTHDDKKEAESALRRAARSLTVKGKGKTHYAKLVKVRGSYQVNIYER</sequence>
<organism evidence="1 2">
    <name type="scientific">Streptomyces phage Fabian</name>
    <dbReference type="NCBI Taxonomy" id="2652424"/>
    <lineage>
        <taxon>Viruses</taxon>
        <taxon>Duplodnaviria</taxon>
        <taxon>Heunggongvirae</taxon>
        <taxon>Uroviricota</taxon>
        <taxon>Caudoviricetes</taxon>
        <taxon>Beephvirinae</taxon>
        <taxon>Flowerpowervirus</taxon>
        <taxon>Flowerpowervirus flowerpower</taxon>
    </lineage>
</organism>
<proteinExistence type="predicted"/>
<dbReference type="Proteomes" id="UP000327127">
    <property type="component" value="Segment"/>
</dbReference>